<proteinExistence type="predicted"/>
<evidence type="ECO:0000313" key="2">
    <source>
        <dbReference type="Proteomes" id="UP001230649"/>
    </source>
</evidence>
<organism evidence="1 2">
    <name type="scientific">Naganishia adeliensis</name>
    <dbReference type="NCBI Taxonomy" id="92952"/>
    <lineage>
        <taxon>Eukaryota</taxon>
        <taxon>Fungi</taxon>
        <taxon>Dikarya</taxon>
        <taxon>Basidiomycota</taxon>
        <taxon>Agaricomycotina</taxon>
        <taxon>Tremellomycetes</taxon>
        <taxon>Filobasidiales</taxon>
        <taxon>Filobasidiaceae</taxon>
        <taxon>Naganishia</taxon>
    </lineage>
</organism>
<accession>A0ACC2W195</accession>
<comment type="caution">
    <text evidence="1">The sequence shown here is derived from an EMBL/GenBank/DDBJ whole genome shotgun (WGS) entry which is preliminary data.</text>
</comment>
<name>A0ACC2W195_9TREE</name>
<sequence>MADTNPPRSPPPSGHAVRSNLAQQAVGAGKVAITLDAESSSGTDSEDSDEEDEDEDEDDGDSDDGISDEGHGDAKDEPVKTRGERVLGAVEETMGGASEGFADSEDSDEDKDEDSEDEDGQAEDSASDTTGEEPQMREAIEQSIAKRQGDISQETAQDVSMDGNTLESDDEDDSDMEDEEPSLKYHRLGASTPEILLKDTASALAASSRFLVLGTHNGMVHVLTHEGTRVKSFRPHAASVLDIKICEDDEFVATASVEGRVMVNGITSSEKYAADMKRPVKAIAMEPGFARKASRAFVCGGMGGALVMHEKGWLGHKEHVLHSGEGPVYAIQWRGTLIAWANDLGVKIYDTASNSRITFIDRPAGSPRADLFKCTLFWQDDRTLLIGWADHIKIARINQIPIRNGMSVATAGLTTSSQYVVEITAIFQVDCMISGICPYEKQDGYLILAYVSPDQYDNEATDDPAEQRRKAANRPELRIISKQGEEMSLDALSLTNYHLYGCNDYVLVPSSRPSEELYLVVSPKDVVCARPRDEADHVGWLVERKRFAEALEVAETLADRHGHGLDVRAIGVKYITHLFQQESYTAAAELCPKVLGKDVKAWEDWVFAFVQKQQLPAIIPHLPIKSPQLGRLIYDMVLAHFLANDQSALLRTIKTWPPEIYDVQAVIVAVQGELEAVKSSPTLMECLAELYVIQHQPSKALPYLLRLRRPEVFDFIKEHNLFASVQNQVLLLIDFDQEQDRSTDTKGVAQELTYGDEEMATTRHGKAIALLIDHTYSIPIARVVNQLQSRPKYLYMYLDALFRKDPHLTVDYSDRLVELYAEYEYPRLMEYLRASNYYSLEKAYRICQERDFVPEMVFLLGRVGNNKQALMLIIQRLGDVQRAIEFAREQADEDLWEDLLKYSEDNPIFIRGLLENVGSDINPLRLIRRIKDGLEIPGLKPAIIKILQASNLQVSLLEGAGRILNGDAIALGKQLDRAQTGGFYAAGNSCCELCTDYVFKPSNPDLTPLALVYLCHHIVHAQCALLDPTSELPLRPDPVNSMLFASQVSAQSRGTRKIDVMSRNLGGKLAYAATLRVKEGRCPVCTRKADIRIAGG</sequence>
<dbReference type="Proteomes" id="UP001230649">
    <property type="component" value="Unassembled WGS sequence"/>
</dbReference>
<protein>
    <submittedName>
        <fullName evidence="1">Uncharacterized protein</fullName>
    </submittedName>
</protein>
<dbReference type="EMBL" id="JASBWS010000049">
    <property type="protein sequence ID" value="KAJ9105208.1"/>
    <property type="molecule type" value="Genomic_DNA"/>
</dbReference>
<evidence type="ECO:0000313" key="1">
    <source>
        <dbReference type="EMBL" id="KAJ9105208.1"/>
    </source>
</evidence>
<gene>
    <name evidence="1" type="ORF">QFC20_004343</name>
</gene>
<reference evidence="1" key="1">
    <citation type="submission" date="2023-04" db="EMBL/GenBank/DDBJ databases">
        <title>Draft Genome sequencing of Naganishia species isolated from polar environments using Oxford Nanopore Technology.</title>
        <authorList>
            <person name="Leo P."/>
            <person name="Venkateswaran K."/>
        </authorList>
    </citation>
    <scope>NUCLEOTIDE SEQUENCE</scope>
    <source>
        <strain evidence="1">MNA-CCFEE 5262</strain>
    </source>
</reference>
<keyword evidence="2" id="KW-1185">Reference proteome</keyword>